<evidence type="ECO:0000256" key="11">
    <source>
        <dbReference type="ARBA" id="ARBA00048899"/>
    </source>
</evidence>
<feature type="transmembrane region" description="Helical" evidence="12">
    <location>
        <begin position="147"/>
        <end position="167"/>
    </location>
</feature>
<dbReference type="PANTHER" id="PTHR22760:SF1">
    <property type="entry name" value="DOL-P-MAN:MAN(7)GLCNAC(2)-PP-DOL ALPHA-1,6-MANNOSYLTRANSFERASE"/>
    <property type="match status" value="1"/>
</dbReference>
<evidence type="ECO:0000256" key="1">
    <source>
        <dbReference type="ARBA" id="ARBA00004477"/>
    </source>
</evidence>
<keyword evidence="4 12" id="KW-0328">Glycosyltransferase</keyword>
<dbReference type="UniPathway" id="UPA00378"/>
<dbReference type="AlphaFoldDB" id="A0A015KU12"/>
<evidence type="ECO:0000256" key="8">
    <source>
        <dbReference type="ARBA" id="ARBA00022989"/>
    </source>
</evidence>
<feature type="transmembrane region" description="Helical" evidence="12">
    <location>
        <begin position="297"/>
        <end position="312"/>
    </location>
</feature>
<evidence type="ECO:0000256" key="12">
    <source>
        <dbReference type="RuleBase" id="RU363075"/>
    </source>
</evidence>
<dbReference type="InterPro" id="IPR005599">
    <property type="entry name" value="GPI_mannosylTrfase"/>
</dbReference>
<organism evidence="13 14">
    <name type="scientific">Rhizophagus irregularis (strain DAOM 197198w)</name>
    <name type="common">Glomus intraradices</name>
    <dbReference type="NCBI Taxonomy" id="1432141"/>
    <lineage>
        <taxon>Eukaryota</taxon>
        <taxon>Fungi</taxon>
        <taxon>Fungi incertae sedis</taxon>
        <taxon>Mucoromycota</taxon>
        <taxon>Glomeromycotina</taxon>
        <taxon>Glomeromycetes</taxon>
        <taxon>Glomerales</taxon>
        <taxon>Glomeraceae</taxon>
        <taxon>Rhizophagus</taxon>
    </lineage>
</organism>
<comment type="catalytic activity">
    <reaction evidence="11">
        <text>an alpha-D-Man-(1-&gt;2)-alpha-D-Man-(1-&gt;2)-alpha-D-Man-(1-&gt;3)-[alpha-D-Man-(1-&gt;2)-alpha-D-Man-(1-&gt;3)-alpha-D-Man-(1-&gt;6)]-beta-D-Man-(1-&gt;4)-beta-D-GlcNAc-(1-&gt;4)-alpha-D-GlcNAc-diphospho-di-trans,poly-cis-dolichol + a di-trans,poly-cis-dolichyl beta-D-mannosyl phosphate = an alpha-D-Man-(1-&gt;2)-alpha-D-Man-(1-&gt;2)-alpha-D-Man-(1-&gt;3)-[alpha-D-Man-(1-&gt;2)-alpha-D-Man-(1-&gt;3)-[alpha-D-Man-(1-&gt;6)]-alpha-D-Man-(1-&gt;6)]-beta-D-Man-(1-&gt;4)-beta-D-GlcNAc-(1-&gt;4)-alpha-D-GlcNAc-diphospho-di-trans,poly-cis-dolichol + a di-trans,poly-cis-dolichyl phosphate + H(+)</text>
        <dbReference type="Rhea" id="RHEA:29535"/>
        <dbReference type="Rhea" id="RHEA-COMP:19498"/>
        <dbReference type="Rhea" id="RHEA-COMP:19501"/>
        <dbReference type="Rhea" id="RHEA-COMP:19518"/>
        <dbReference type="Rhea" id="RHEA-COMP:19519"/>
        <dbReference type="ChEBI" id="CHEBI:15378"/>
        <dbReference type="ChEBI" id="CHEBI:57683"/>
        <dbReference type="ChEBI" id="CHEBI:58211"/>
        <dbReference type="ChEBI" id="CHEBI:132517"/>
        <dbReference type="ChEBI" id="CHEBI:132519"/>
        <dbReference type="EC" id="2.4.1.260"/>
    </reaction>
    <physiologicalReaction direction="left-to-right" evidence="11">
        <dbReference type="Rhea" id="RHEA:29536"/>
    </physiologicalReaction>
</comment>
<dbReference type="Proteomes" id="UP000022910">
    <property type="component" value="Unassembled WGS sequence"/>
</dbReference>
<dbReference type="EMBL" id="JEMT01016262">
    <property type="protein sequence ID" value="EXX71099.1"/>
    <property type="molecule type" value="Genomic_DNA"/>
</dbReference>
<keyword evidence="5 13" id="KW-0808">Transferase</keyword>
<comment type="pathway">
    <text evidence="2">Protein modification; protein glycosylation.</text>
</comment>
<reference evidence="13 14" key="1">
    <citation type="submission" date="2014-02" db="EMBL/GenBank/DDBJ databases">
        <title>Single nucleus genome sequencing reveals high similarity among nuclei of an endomycorrhizal fungus.</title>
        <authorList>
            <person name="Lin K."/>
            <person name="Geurts R."/>
            <person name="Zhang Z."/>
            <person name="Limpens E."/>
            <person name="Saunders D.G."/>
            <person name="Mu D."/>
            <person name="Pang E."/>
            <person name="Cao H."/>
            <person name="Cha H."/>
            <person name="Lin T."/>
            <person name="Zhou Q."/>
            <person name="Shang Y."/>
            <person name="Li Y."/>
            <person name="Ivanov S."/>
            <person name="Sharma T."/>
            <person name="Velzen R.V."/>
            <person name="Ruijter N.D."/>
            <person name="Aanen D.K."/>
            <person name="Win J."/>
            <person name="Kamoun S."/>
            <person name="Bisseling T."/>
            <person name="Huang S."/>
        </authorList>
    </citation>
    <scope>NUCLEOTIDE SEQUENCE [LARGE SCALE GENOMIC DNA]</scope>
    <source>
        <strain evidence="14">DAOM197198w</strain>
    </source>
</reference>
<keyword evidence="9 12" id="KW-0472">Membrane</keyword>
<evidence type="ECO:0000256" key="6">
    <source>
        <dbReference type="ARBA" id="ARBA00022692"/>
    </source>
</evidence>
<evidence type="ECO:0000256" key="4">
    <source>
        <dbReference type="ARBA" id="ARBA00022676"/>
    </source>
</evidence>
<accession>A0A015KU12</accession>
<dbReference type="GO" id="GO:0006487">
    <property type="term" value="P:protein N-linked glycosylation"/>
    <property type="evidence" value="ECO:0007669"/>
    <property type="project" value="TreeGrafter"/>
</dbReference>
<evidence type="ECO:0000256" key="2">
    <source>
        <dbReference type="ARBA" id="ARBA00004922"/>
    </source>
</evidence>
<dbReference type="EC" id="2.4.1.-" evidence="12"/>
<keyword evidence="14" id="KW-1185">Reference proteome</keyword>
<keyword evidence="6 12" id="KW-0812">Transmembrane</keyword>
<dbReference type="HOGENOM" id="CLU_008917_0_0_1"/>
<evidence type="ECO:0000256" key="9">
    <source>
        <dbReference type="ARBA" id="ARBA00023136"/>
    </source>
</evidence>
<feature type="transmembrane region" description="Helical" evidence="12">
    <location>
        <begin position="272"/>
        <end position="290"/>
    </location>
</feature>
<dbReference type="GO" id="GO:0005789">
    <property type="term" value="C:endoplasmic reticulum membrane"/>
    <property type="evidence" value="ECO:0007669"/>
    <property type="project" value="UniProtKB-SubCell"/>
</dbReference>
<keyword evidence="8 12" id="KW-1133">Transmembrane helix</keyword>
<keyword evidence="7 12" id="KW-0256">Endoplasmic reticulum</keyword>
<evidence type="ECO:0000256" key="5">
    <source>
        <dbReference type="ARBA" id="ARBA00022679"/>
    </source>
</evidence>
<comment type="function">
    <text evidence="10">Mannosyltransferase that operates in the biosynthetic pathway of dolichol-linked oligosaccharides, the glycan precursors employed in protein asparagine (N)-glycosylation. The assembly of dolichol-linked oligosaccharides begins on the cytosolic side of the endoplasmic reticulum membrane and finishes in its lumen. The sequential addition of sugars to dolichol pyrophosphate produces dolichol-linked oligosaccharides containing fourteen sugars, including two GlcNAcs, nine mannoses and three glucoses. Once assembled, the oligosaccharide is transferred from the lipid to nascent proteins by oligosaccharyltransferases. In the lumen of the endoplasmic reticulum, adds the eighth mannose residue in an alpha-1,6 linkage onto Man(7)GlcNAc(2)-PP-dolichol to produce Man(8)GlcNAc(2)-PP-dolichol.</text>
</comment>
<comment type="caution">
    <text evidence="13">The sequence shown here is derived from an EMBL/GenBank/DDBJ whole genome shotgun (WGS) entry which is preliminary data.</text>
</comment>
<feature type="transmembrane region" description="Helical" evidence="12">
    <location>
        <begin position="344"/>
        <end position="365"/>
    </location>
</feature>
<dbReference type="GO" id="GO:0052917">
    <property type="term" value="F:dol-P-Man:Man(7)GlcNAc(2)-PP-Dol alpha-1,6-mannosyltransferase activity"/>
    <property type="evidence" value="ECO:0007669"/>
    <property type="project" value="UniProtKB-EC"/>
</dbReference>
<protein>
    <recommendedName>
        <fullName evidence="12">Mannosyltransferase</fullName>
        <ecNumber evidence="12">2.4.1.-</ecNumber>
    </recommendedName>
</protein>
<feature type="transmembrane region" description="Helical" evidence="12">
    <location>
        <begin position="318"/>
        <end position="337"/>
    </location>
</feature>
<name>A0A015KU12_RHIIW</name>
<dbReference type="PANTHER" id="PTHR22760">
    <property type="entry name" value="GLYCOSYLTRANSFERASE"/>
    <property type="match status" value="1"/>
</dbReference>
<evidence type="ECO:0000313" key="14">
    <source>
        <dbReference type="Proteomes" id="UP000022910"/>
    </source>
</evidence>
<feature type="transmembrane region" description="Helical" evidence="12">
    <location>
        <begin position="179"/>
        <end position="205"/>
    </location>
</feature>
<dbReference type="STRING" id="1432141.A0A015KU12"/>
<evidence type="ECO:0000256" key="3">
    <source>
        <dbReference type="ARBA" id="ARBA00007063"/>
    </source>
</evidence>
<dbReference type="Pfam" id="PF03901">
    <property type="entry name" value="Glyco_transf_22"/>
    <property type="match status" value="1"/>
</dbReference>
<dbReference type="OrthoDB" id="19039at2759"/>
<evidence type="ECO:0000313" key="13">
    <source>
        <dbReference type="EMBL" id="EXX71099.1"/>
    </source>
</evidence>
<sequence>MDKYDILLSCLVAMHIFLCPFTKVEESFNLQATHDILEYGISLEALKKYDHFEFPGVVPRTFVGPLVLSGVSLPFIKIMNFIIPNLNKFISQYVVRLVLGLFNIYSLSRLRSSIEMSFGRRISKAFGILSACQFHTIFWASRTLPNMFAFTLIILAFSYWISAITSSDSNKKLLSMIRYMTFTIIIFRFEVALLLVPITVLELWLGNLKLLDALKTGIFTSLWSLGLSLSVDSYFWQERWMWPEGYVYYFNIVLGKSSEWGVLPFHAYFTSFLPRLLLISLPLSVFSAFVDKRTLKFLLLMLFFVTGFSFLGHKEWRFIVYVVPIFNMCAAIGWIWVERKGSKFVFILINWIIILLLIMSFLASISMTLVSSENYPGGVALQKLHKIQNDYNNAKVHLDAYTAMTGASRFGQIRNDWVYSKNESHLSPSDYIDYTYLLTSTPQDHESYFKVIYTVDGYERLKLKMPKVLVHNWLEFVGIVFLRYDKNAVLWKSWLPVHIITEPKIWIMRRNSKTLESF</sequence>
<comment type="similarity">
    <text evidence="3 12">Belongs to the glycosyltransferase 22 family.</text>
</comment>
<evidence type="ECO:0000256" key="10">
    <source>
        <dbReference type="ARBA" id="ARBA00044721"/>
    </source>
</evidence>
<dbReference type="OMA" id="WWVEVRM"/>
<evidence type="ECO:0000256" key="7">
    <source>
        <dbReference type="ARBA" id="ARBA00022824"/>
    </source>
</evidence>
<comment type="subcellular location">
    <subcellularLocation>
        <location evidence="1 12">Endoplasmic reticulum membrane</location>
        <topology evidence="1 12">Multi-pass membrane protein</topology>
    </subcellularLocation>
</comment>
<proteinExistence type="inferred from homology"/>
<gene>
    <name evidence="13" type="ORF">RirG_081540</name>
</gene>